<sequence length="611" mass="68299">MRKSRYTQLTKEQRIEITDSGKNVVIREELNSYLGKAKNVKAFQKALSKVRAVTEGWATQQYFTQAFATWCNNEERESPRTIATGATNFVNGFARFILAKKHTAVILNQIDSDFITSFRNGLASPNPATGKISSENTQRKQFGVLKALLDILAENKESKKLMSADLSYPQNFYLGAHGSTKQTEVIDDIDWTRIILACRDAIIEIISQVLAGWKTLGGHEIFPDLTRRGRGQYSSLEATLWEVKRTFGATIPSMVDIRKINPALADAIQHTHGKDAITRAFYPRAEDIIPFVVLHSVYTSANTGALRALKWGNVELVEILESRRVRYTFVKPRAHLTYKRSFPIQVGEIFSPYELHQFLKKWTSSIRAHAGLFADNIYIFKTFTQTVRGFFSSQDNGDDSDNTWNSVLKTFCKCHGLPYTTIKILRMTGLDIVREQNGNDIRAVMAAGGQTAEGTIDLHYNGPGAKRRGTEGLSEVMSTQERWVDTGGIRDIRASPDTADMHAATPGWNCLDPYDSPIPGEKTGRLCQAFGQCPGCPLGGIDRESGYALARTLQLADEIRHARFYLDATRWRVVYEPVMAILINKWIPSFTNPAVLDDASLANLGPIGVLE</sequence>
<dbReference type="RefSeq" id="WP_167078795.1">
    <property type="nucleotide sequence ID" value="NZ_VVIW01000015.1"/>
</dbReference>
<dbReference type="EMBL" id="VVIW01000015">
    <property type="protein sequence ID" value="NHZ42795.1"/>
    <property type="molecule type" value="Genomic_DNA"/>
</dbReference>
<evidence type="ECO:0000313" key="2">
    <source>
        <dbReference type="Proteomes" id="UP000819052"/>
    </source>
</evidence>
<dbReference type="SUPFAM" id="SSF56349">
    <property type="entry name" value="DNA breaking-rejoining enzymes"/>
    <property type="match status" value="1"/>
</dbReference>
<keyword evidence="2" id="KW-1185">Reference proteome</keyword>
<reference evidence="1 2" key="1">
    <citation type="submission" date="2019-09" db="EMBL/GenBank/DDBJ databases">
        <title>Taxonomy of Antarctic Massilia spp.: description of Massilia rubra sp. nov., Massilia aquatica sp. nov., Massilia mucilaginosa sp. nov., Massilia frigida sp. nov. isolated from streams, lakes and regoliths.</title>
        <authorList>
            <person name="Holochova P."/>
            <person name="Sedlacek I."/>
            <person name="Kralova S."/>
            <person name="Maslanova I."/>
            <person name="Busse H.-J."/>
            <person name="Stankova E."/>
            <person name="Vrbovska V."/>
            <person name="Kovarovic V."/>
            <person name="Bartak M."/>
            <person name="Svec P."/>
            <person name="Pantucek R."/>
        </authorList>
    </citation>
    <scope>NUCLEOTIDE SEQUENCE [LARGE SCALE GENOMIC DNA]</scope>
    <source>
        <strain evidence="1 2">CCM 8693</strain>
    </source>
</reference>
<organism evidence="1 2">
    <name type="scientific">Massilia aquatica</name>
    <dbReference type="NCBI Taxonomy" id="2609000"/>
    <lineage>
        <taxon>Bacteria</taxon>
        <taxon>Pseudomonadati</taxon>
        <taxon>Pseudomonadota</taxon>
        <taxon>Betaproteobacteria</taxon>
        <taxon>Burkholderiales</taxon>
        <taxon>Oxalobacteraceae</taxon>
        <taxon>Telluria group</taxon>
        <taxon>Massilia</taxon>
    </lineage>
</organism>
<comment type="caution">
    <text evidence="1">The sequence shown here is derived from an EMBL/GenBank/DDBJ whole genome shotgun (WGS) entry which is preliminary data.</text>
</comment>
<dbReference type="InterPro" id="IPR011010">
    <property type="entry name" value="DNA_brk_join_enz"/>
</dbReference>
<dbReference type="Proteomes" id="UP000819052">
    <property type="component" value="Unassembled WGS sequence"/>
</dbReference>
<accession>A0ABX0MEE1</accession>
<gene>
    <name evidence="1" type="ORF">F1609_21850</name>
</gene>
<protein>
    <submittedName>
        <fullName evidence="1">Uncharacterized protein</fullName>
    </submittedName>
</protein>
<proteinExistence type="predicted"/>
<name>A0ABX0MEE1_9BURK</name>
<evidence type="ECO:0000313" key="1">
    <source>
        <dbReference type="EMBL" id="NHZ42795.1"/>
    </source>
</evidence>